<dbReference type="AlphaFoldDB" id="A0A1F5S669"/>
<dbReference type="PROSITE" id="PS01126">
    <property type="entry name" value="EF_TS_1"/>
    <property type="match status" value="1"/>
</dbReference>
<dbReference type="NCBIfam" id="TIGR00116">
    <property type="entry name" value="tsf"/>
    <property type="match status" value="1"/>
</dbReference>
<dbReference type="HAMAP" id="MF_00050">
    <property type="entry name" value="EF_Ts"/>
    <property type="match status" value="1"/>
</dbReference>
<comment type="similarity">
    <text evidence="1 5">Belongs to the EF-Ts family.</text>
</comment>
<feature type="region of interest" description="Involved in Mg(2+) ion dislocation from EF-Tu" evidence="5">
    <location>
        <begin position="80"/>
        <end position="83"/>
    </location>
</feature>
<name>A0A1F5S669_9BACT</name>
<dbReference type="EMBL" id="MFFS01000052">
    <property type="protein sequence ID" value="OGF21771.1"/>
    <property type="molecule type" value="Genomic_DNA"/>
</dbReference>
<reference evidence="7 8" key="1">
    <citation type="journal article" date="2016" name="Nat. Commun.">
        <title>Thousands of microbial genomes shed light on interconnected biogeochemical processes in an aquifer system.</title>
        <authorList>
            <person name="Anantharaman K."/>
            <person name="Brown C.T."/>
            <person name="Hug L.A."/>
            <person name="Sharon I."/>
            <person name="Castelle C.J."/>
            <person name="Probst A.J."/>
            <person name="Thomas B.C."/>
            <person name="Singh A."/>
            <person name="Wilkins M.J."/>
            <person name="Karaoz U."/>
            <person name="Brodie E.L."/>
            <person name="Williams K.H."/>
            <person name="Hubbard S.S."/>
            <person name="Banfield J.F."/>
        </authorList>
    </citation>
    <scope>NUCLEOTIDE SEQUENCE [LARGE SCALE GENOMIC DNA]</scope>
</reference>
<dbReference type="FunFam" id="1.10.8.10:FF:000001">
    <property type="entry name" value="Elongation factor Ts"/>
    <property type="match status" value="1"/>
</dbReference>
<accession>A0A1F5S669</accession>
<dbReference type="InterPro" id="IPR009060">
    <property type="entry name" value="UBA-like_sf"/>
</dbReference>
<evidence type="ECO:0000313" key="8">
    <source>
        <dbReference type="Proteomes" id="UP000178323"/>
    </source>
</evidence>
<proteinExistence type="inferred from homology"/>
<sequence>MDAQTIVRLRDMTGAGMLDCKKALDETGGDIEKAVDYLRKKGEVKAAKKSAERTASEGIIHAYIHAGGKVGVMLQLSCETDFVARNEEFKALAHDIAMHIAASNPTYVKQEDVPENELKKEKEIYRERLKAEGKPDNIIDKIMAGKISKYFEEVCLLKQPFIKDDKKKVEQIITEAVAKIGEKIEVVRFARYQI</sequence>
<feature type="domain" description="Translation elongation factor EFTs/EF1B dimerisation" evidence="6">
    <location>
        <begin position="37"/>
        <end position="194"/>
    </location>
</feature>
<organism evidence="7 8">
    <name type="scientific">Candidatus Falkowbacteria bacterium RBG_13_39_14</name>
    <dbReference type="NCBI Taxonomy" id="1797985"/>
    <lineage>
        <taxon>Bacteria</taxon>
        <taxon>Candidatus Falkowiibacteriota</taxon>
    </lineage>
</organism>
<dbReference type="PANTHER" id="PTHR11741">
    <property type="entry name" value="ELONGATION FACTOR TS"/>
    <property type="match status" value="1"/>
</dbReference>
<dbReference type="STRING" id="1797985.A2Y83_05285"/>
<dbReference type="GO" id="GO:0005737">
    <property type="term" value="C:cytoplasm"/>
    <property type="evidence" value="ECO:0007669"/>
    <property type="project" value="UniProtKB-SubCell"/>
</dbReference>
<dbReference type="InterPro" id="IPR001816">
    <property type="entry name" value="Transl_elong_EFTs/EF1B"/>
</dbReference>
<evidence type="ECO:0000256" key="1">
    <source>
        <dbReference type="ARBA" id="ARBA00005532"/>
    </source>
</evidence>
<dbReference type="Gene3D" id="1.10.8.10">
    <property type="entry name" value="DNA helicase RuvA subunit, C-terminal domain"/>
    <property type="match status" value="1"/>
</dbReference>
<protein>
    <recommendedName>
        <fullName evidence="2 5">Elongation factor Ts</fullName>
        <shortName evidence="5">EF-Ts</shortName>
    </recommendedName>
</protein>
<dbReference type="SUPFAM" id="SSF46934">
    <property type="entry name" value="UBA-like"/>
    <property type="match status" value="1"/>
</dbReference>
<dbReference type="GO" id="GO:0003746">
    <property type="term" value="F:translation elongation factor activity"/>
    <property type="evidence" value="ECO:0007669"/>
    <property type="project" value="UniProtKB-UniRule"/>
</dbReference>
<dbReference type="InterPro" id="IPR018101">
    <property type="entry name" value="Transl_elong_Ts_CS"/>
</dbReference>
<comment type="function">
    <text evidence="5">Associates with the EF-Tu.GDP complex and induces the exchange of GDP to GTP. It remains bound to the aminoacyl-tRNA.EF-Tu.GTP complex up to the GTP hydrolysis stage on the ribosome.</text>
</comment>
<dbReference type="SUPFAM" id="SSF54713">
    <property type="entry name" value="Elongation factor Ts (EF-Ts), dimerisation domain"/>
    <property type="match status" value="1"/>
</dbReference>
<evidence type="ECO:0000259" key="6">
    <source>
        <dbReference type="Pfam" id="PF00889"/>
    </source>
</evidence>
<dbReference type="Gene3D" id="1.10.286.20">
    <property type="match status" value="1"/>
</dbReference>
<dbReference type="FunFam" id="1.10.286.20:FF:000001">
    <property type="entry name" value="Elongation factor Ts"/>
    <property type="match status" value="1"/>
</dbReference>
<evidence type="ECO:0000256" key="3">
    <source>
        <dbReference type="ARBA" id="ARBA00022768"/>
    </source>
</evidence>
<keyword evidence="4 5" id="KW-0648">Protein biosynthesis</keyword>
<dbReference type="Gene3D" id="3.30.479.20">
    <property type="entry name" value="Elongation factor Ts, dimerisation domain"/>
    <property type="match status" value="1"/>
</dbReference>
<keyword evidence="3 5" id="KW-0251">Elongation factor</keyword>
<dbReference type="Proteomes" id="UP000178323">
    <property type="component" value="Unassembled WGS sequence"/>
</dbReference>
<dbReference type="PANTHER" id="PTHR11741:SF0">
    <property type="entry name" value="ELONGATION FACTOR TS, MITOCHONDRIAL"/>
    <property type="match status" value="1"/>
</dbReference>
<dbReference type="Pfam" id="PF00889">
    <property type="entry name" value="EF_TS"/>
    <property type="match status" value="1"/>
</dbReference>
<evidence type="ECO:0000256" key="4">
    <source>
        <dbReference type="ARBA" id="ARBA00022917"/>
    </source>
</evidence>
<evidence type="ECO:0000313" key="7">
    <source>
        <dbReference type="EMBL" id="OGF21771.1"/>
    </source>
</evidence>
<comment type="subcellular location">
    <subcellularLocation>
        <location evidence="5">Cytoplasm</location>
    </subcellularLocation>
</comment>
<keyword evidence="5" id="KW-0963">Cytoplasm</keyword>
<evidence type="ECO:0000256" key="2">
    <source>
        <dbReference type="ARBA" id="ARBA00016956"/>
    </source>
</evidence>
<evidence type="ECO:0000256" key="5">
    <source>
        <dbReference type="HAMAP-Rule" id="MF_00050"/>
    </source>
</evidence>
<dbReference type="InterPro" id="IPR036402">
    <property type="entry name" value="EF-Ts_dimer_sf"/>
</dbReference>
<gene>
    <name evidence="5" type="primary">tsf</name>
    <name evidence="7" type="ORF">A2Y83_05285</name>
</gene>
<dbReference type="CDD" id="cd14275">
    <property type="entry name" value="UBA_EF-Ts"/>
    <property type="match status" value="1"/>
</dbReference>
<comment type="caution">
    <text evidence="7">The sequence shown here is derived from an EMBL/GenBank/DDBJ whole genome shotgun (WGS) entry which is preliminary data.</text>
</comment>
<dbReference type="InterPro" id="IPR014039">
    <property type="entry name" value="Transl_elong_EFTs/EF1B_dimer"/>
</dbReference>